<sequence>MDASIVTDESKAIVETDAASMKDDVMPMPAPSVPSDYQTLALTTTNITSQDDRLISDDMGSEVVQLLVGADKKLFTIHRDLLLATGDAFVKAFDPKKNTKGRITMSSKNPDVLKLFIDFIYTRHVPGITTSMSENSKIFRIRNLCQLYVFAEELDLQTVIRNQILDQIQDGFLLLDRFPDASLILSIYRNTSIMSQLRKFVAACLIYQVRSLKIEIEAITELFKSNEDVIKDFLAMVHDFVPGQDPRIRNFEGHQDSPKCNNQSNIIERSSRV</sequence>
<proteinExistence type="predicted"/>
<organism evidence="2 3">
    <name type="scientific">Uncinula necator</name>
    <name type="common">Grape powdery mildew</name>
    <dbReference type="NCBI Taxonomy" id="52586"/>
    <lineage>
        <taxon>Eukaryota</taxon>
        <taxon>Fungi</taxon>
        <taxon>Dikarya</taxon>
        <taxon>Ascomycota</taxon>
        <taxon>Pezizomycotina</taxon>
        <taxon>Leotiomycetes</taxon>
        <taxon>Erysiphales</taxon>
        <taxon>Erysiphaceae</taxon>
        <taxon>Erysiphe</taxon>
    </lineage>
</organism>
<gene>
    <name evidence="2" type="ORF">EV44_g3808</name>
</gene>
<evidence type="ECO:0000313" key="2">
    <source>
        <dbReference type="EMBL" id="KHJ32560.1"/>
    </source>
</evidence>
<dbReference type="OrthoDB" id="6359816at2759"/>
<dbReference type="InterPro" id="IPR000210">
    <property type="entry name" value="BTB/POZ_dom"/>
</dbReference>
<keyword evidence="3" id="KW-1185">Reference proteome</keyword>
<evidence type="ECO:0000259" key="1">
    <source>
        <dbReference type="PROSITE" id="PS50097"/>
    </source>
</evidence>
<name>A0A0B1P5E2_UNCNE</name>
<dbReference type="PANTHER" id="PTHR47843:SF2">
    <property type="entry name" value="BTB DOMAIN-CONTAINING PROTEIN"/>
    <property type="match status" value="1"/>
</dbReference>
<dbReference type="Proteomes" id="UP000030854">
    <property type="component" value="Unassembled WGS sequence"/>
</dbReference>
<dbReference type="EMBL" id="JNVN01001994">
    <property type="protein sequence ID" value="KHJ32560.1"/>
    <property type="molecule type" value="Genomic_DNA"/>
</dbReference>
<dbReference type="InterPro" id="IPR011333">
    <property type="entry name" value="SKP1/BTB/POZ_sf"/>
</dbReference>
<dbReference type="STRING" id="52586.A0A0B1P5E2"/>
<evidence type="ECO:0000313" key="3">
    <source>
        <dbReference type="Proteomes" id="UP000030854"/>
    </source>
</evidence>
<dbReference type="AlphaFoldDB" id="A0A0B1P5E2"/>
<dbReference type="HOGENOM" id="CLU_1020120_0_0_1"/>
<protein>
    <submittedName>
        <fullName evidence="2">Putative btb poz domain containing protein</fullName>
    </submittedName>
</protein>
<reference evidence="2 3" key="1">
    <citation type="journal article" date="2014" name="BMC Genomics">
        <title>Adaptive genomic structural variation in the grape powdery mildew pathogen, Erysiphe necator.</title>
        <authorList>
            <person name="Jones L."/>
            <person name="Riaz S."/>
            <person name="Morales-Cruz A."/>
            <person name="Amrine K.C."/>
            <person name="McGuire B."/>
            <person name="Gubler W.D."/>
            <person name="Walker M.A."/>
            <person name="Cantu D."/>
        </authorList>
    </citation>
    <scope>NUCLEOTIDE SEQUENCE [LARGE SCALE GENOMIC DNA]</scope>
    <source>
        <strain evidence="3">c</strain>
    </source>
</reference>
<dbReference type="PANTHER" id="PTHR47843">
    <property type="entry name" value="BTB DOMAIN-CONTAINING PROTEIN-RELATED"/>
    <property type="match status" value="1"/>
</dbReference>
<accession>A0A0B1P5E2</accession>
<dbReference type="Gene3D" id="3.30.710.10">
    <property type="entry name" value="Potassium Channel Kv1.1, Chain A"/>
    <property type="match status" value="1"/>
</dbReference>
<dbReference type="Pfam" id="PF00651">
    <property type="entry name" value="BTB"/>
    <property type="match status" value="1"/>
</dbReference>
<comment type="caution">
    <text evidence="2">The sequence shown here is derived from an EMBL/GenBank/DDBJ whole genome shotgun (WGS) entry which is preliminary data.</text>
</comment>
<dbReference type="OMA" id="PCQFHIH"/>
<dbReference type="SUPFAM" id="SSF54695">
    <property type="entry name" value="POZ domain"/>
    <property type="match status" value="1"/>
</dbReference>
<feature type="domain" description="BTB" evidence="1">
    <location>
        <begin position="62"/>
        <end position="125"/>
    </location>
</feature>
<dbReference type="PROSITE" id="PS50097">
    <property type="entry name" value="BTB"/>
    <property type="match status" value="1"/>
</dbReference>